<dbReference type="SUPFAM" id="SSF49384">
    <property type="entry name" value="Carbohydrate-binding domain"/>
    <property type="match status" value="1"/>
</dbReference>
<feature type="compositionally biased region" description="Low complexity" evidence="1">
    <location>
        <begin position="185"/>
        <end position="201"/>
    </location>
</feature>
<evidence type="ECO:0000313" key="4">
    <source>
        <dbReference type="EMBL" id="SMF75935.1"/>
    </source>
</evidence>
<accession>A0A1X7GYJ0</accession>
<dbReference type="Pfam" id="PF00963">
    <property type="entry name" value="Cohesin"/>
    <property type="match status" value="1"/>
</dbReference>
<dbReference type="CDD" id="cd08547">
    <property type="entry name" value="Type_II_cohesin"/>
    <property type="match status" value="1"/>
</dbReference>
<keyword evidence="5" id="KW-1185">Reference proteome</keyword>
<evidence type="ECO:0000313" key="5">
    <source>
        <dbReference type="Proteomes" id="UP000192940"/>
    </source>
</evidence>
<dbReference type="STRING" id="1313296.SAMN05661091_1258"/>
<dbReference type="EMBL" id="LT840184">
    <property type="protein sequence ID" value="SMF75935.1"/>
    <property type="molecule type" value="Genomic_DNA"/>
</dbReference>
<feature type="domain" description="SLH" evidence="3">
    <location>
        <begin position="469"/>
        <end position="529"/>
    </location>
</feature>
<dbReference type="InterPro" id="IPR002102">
    <property type="entry name" value="Cohesin_dom"/>
</dbReference>
<evidence type="ECO:0000256" key="2">
    <source>
        <dbReference type="SAM" id="SignalP"/>
    </source>
</evidence>
<feature type="region of interest" description="Disordered" evidence="1">
    <location>
        <begin position="177"/>
        <end position="209"/>
    </location>
</feature>
<evidence type="ECO:0000259" key="3">
    <source>
        <dbReference type="PROSITE" id="PS51272"/>
    </source>
</evidence>
<dbReference type="Gene3D" id="2.60.40.680">
    <property type="match status" value="1"/>
</dbReference>
<keyword evidence="2" id="KW-0732">Signal</keyword>
<feature type="signal peptide" evidence="2">
    <location>
        <begin position="1"/>
        <end position="26"/>
    </location>
</feature>
<dbReference type="RefSeq" id="WP_208918226.1">
    <property type="nucleotide sequence ID" value="NZ_LT840184.1"/>
</dbReference>
<dbReference type="Pfam" id="PF00395">
    <property type="entry name" value="SLH"/>
    <property type="match status" value="3"/>
</dbReference>
<proteinExistence type="predicted"/>
<feature type="chain" id="PRO_5012575444" evidence="2">
    <location>
        <begin position="27"/>
        <end position="650"/>
    </location>
</feature>
<name>A0A1X7GYJ0_9BACL</name>
<gene>
    <name evidence="4" type="ORF">SAMN05661091_1258</name>
</gene>
<sequence length="650" mass="70635">MMKWMRITIPAIMLCLIMAVASPAAADAVTKGGDESVISLKTETSTVSKGDVVKIKVSVHHVTDLYGIQFRVKYDASKLALKEAVAVGGYNDFGGKKTDADKGTVLLPLLREQVSNVSEVPALDIAELSFTAHEAGKATVELLEIKAVSTESFKNEAGLKDLKAITMIVQGPLNISVQGSTNPGVPSNPDTPSSPSTPVNPGGQNTADGDLTKALKEIEQMLNKRQLKEAVSAVSSLFAKEIPSFSVDKRTQWEATFKKLIEDLQRSVTLGTDSSDGSAIINDESLQFAVRSITDLLALSKRLGLQTEGDKLIILPLASNTKSATSLHMTPEQMVLLEKNGMTMVLEWAQGKVKVYPESLPKKSAVRISLSSSSSTVKEYSNELRHLVSYNLAVSTVAGAENVSVTQLPGTMDLVLPFKAADGQLHKLGVYEWDEQTGSWKYMRNAKQTNGLYELGVNKPGTYAIMEYSVDYTDIQKLYNEAKHAVEALTAKHLMFGTGEGKFSPNQEITRAEFTSLLVRAMNLEVSTKAPNVFKDVKPGAWYTGEVYAAWEAGIVKGSGNSFQPNEKLTREQMAVMLMNAIGAAGKEAVSEGHNKFRDDDQISSWAKEAIYSAKEKGFIKGNALNNYSPKEHASRSEAAIILLRWINQL</sequence>
<dbReference type="InterPro" id="IPR001119">
    <property type="entry name" value="SLH_dom"/>
</dbReference>
<feature type="domain" description="SLH" evidence="3">
    <location>
        <begin position="530"/>
        <end position="592"/>
    </location>
</feature>
<dbReference type="GO" id="GO:0030246">
    <property type="term" value="F:carbohydrate binding"/>
    <property type="evidence" value="ECO:0007669"/>
    <property type="project" value="InterPro"/>
</dbReference>
<dbReference type="AlphaFoldDB" id="A0A1X7GYJ0"/>
<protein>
    <submittedName>
        <fullName evidence="4">Cohesin domain-containing protein</fullName>
    </submittedName>
</protein>
<evidence type="ECO:0000256" key="1">
    <source>
        <dbReference type="SAM" id="MobiDB-lite"/>
    </source>
</evidence>
<reference evidence="4 5" key="1">
    <citation type="submission" date="2017-04" db="EMBL/GenBank/DDBJ databases">
        <authorList>
            <person name="Afonso C.L."/>
            <person name="Miller P.J."/>
            <person name="Scott M.A."/>
            <person name="Spackman E."/>
            <person name="Goraichik I."/>
            <person name="Dimitrov K.M."/>
            <person name="Suarez D.L."/>
            <person name="Swayne D.E."/>
        </authorList>
    </citation>
    <scope>NUCLEOTIDE SEQUENCE [LARGE SCALE GENOMIC DNA]</scope>
    <source>
        <strain evidence="4 5">N3/975</strain>
    </source>
</reference>
<dbReference type="PROSITE" id="PS51272">
    <property type="entry name" value="SLH"/>
    <property type="match status" value="3"/>
</dbReference>
<dbReference type="GO" id="GO:0000272">
    <property type="term" value="P:polysaccharide catabolic process"/>
    <property type="evidence" value="ECO:0007669"/>
    <property type="project" value="InterPro"/>
</dbReference>
<feature type="domain" description="SLH" evidence="3">
    <location>
        <begin position="594"/>
        <end position="650"/>
    </location>
</feature>
<organism evidence="4 5">
    <name type="scientific">Paenibacillus uliginis N3/975</name>
    <dbReference type="NCBI Taxonomy" id="1313296"/>
    <lineage>
        <taxon>Bacteria</taxon>
        <taxon>Bacillati</taxon>
        <taxon>Bacillota</taxon>
        <taxon>Bacilli</taxon>
        <taxon>Bacillales</taxon>
        <taxon>Paenibacillaceae</taxon>
        <taxon>Paenibacillus</taxon>
    </lineage>
</organism>
<dbReference type="Proteomes" id="UP000192940">
    <property type="component" value="Chromosome I"/>
</dbReference>
<dbReference type="InterPro" id="IPR008965">
    <property type="entry name" value="CBM2/CBM3_carb-bd_dom_sf"/>
</dbReference>